<dbReference type="PANTHER" id="PTHR43847">
    <property type="entry name" value="BLL3993 PROTEIN"/>
    <property type="match status" value="1"/>
</dbReference>
<dbReference type="Pfam" id="PF04191">
    <property type="entry name" value="PEMT"/>
    <property type="match status" value="1"/>
</dbReference>
<dbReference type="RefSeq" id="WP_115321643.1">
    <property type="nucleotide sequence ID" value="NZ_AP022561.1"/>
</dbReference>
<protein>
    <submittedName>
        <fullName evidence="6">Membrane protein</fullName>
    </submittedName>
</protein>
<evidence type="ECO:0000313" key="6">
    <source>
        <dbReference type="EMBL" id="BBX09363.1"/>
    </source>
</evidence>
<feature type="transmembrane region" description="Helical" evidence="5">
    <location>
        <begin position="32"/>
        <end position="53"/>
    </location>
</feature>
<dbReference type="PANTHER" id="PTHR43847:SF1">
    <property type="entry name" value="BLL3993 PROTEIN"/>
    <property type="match status" value="1"/>
</dbReference>
<evidence type="ECO:0000256" key="4">
    <source>
        <dbReference type="ARBA" id="ARBA00023136"/>
    </source>
</evidence>
<dbReference type="EMBL" id="AP022561">
    <property type="protein sequence ID" value="BBX09363.1"/>
    <property type="molecule type" value="Genomic_DNA"/>
</dbReference>
<sequence>MGPSLRIAISAIGGIAAFAVLLFVPAGTLSYWQGWAFLAVFSIASLIPTLYLGRKYPDAFERRTHAGVRAETRPVQKVVIAGTFLVFAAMLVVPALDYRFGWSTVPAWLSVVGDVLVATGLSLAMWVVVQNHYASANIIVEEGQPLVSTGLYGFVRHPMYFGNVILMIGIALALGSYWALLLVVVGLLLMAARIIDEEKMLTEELDGYREYTQKVRYRLVPLIW</sequence>
<feature type="transmembrane region" description="Helical" evidence="5">
    <location>
        <begin position="164"/>
        <end position="195"/>
    </location>
</feature>
<keyword evidence="4 5" id="KW-0472">Membrane</keyword>
<proteinExistence type="predicted"/>
<dbReference type="AlphaFoldDB" id="A0AAD1MDA2"/>
<evidence type="ECO:0000256" key="2">
    <source>
        <dbReference type="ARBA" id="ARBA00022692"/>
    </source>
</evidence>
<dbReference type="KEGG" id="maic:MAIC_41660"/>
<gene>
    <name evidence="6" type="ORF">MAIC_41660</name>
</gene>
<comment type="subcellular location">
    <subcellularLocation>
        <location evidence="1">Endomembrane system</location>
        <topology evidence="1">Multi-pass membrane protein</topology>
    </subcellularLocation>
</comment>
<reference evidence="6 7" key="1">
    <citation type="journal article" date="2019" name="Emerg. Microbes Infect.">
        <title>Comprehensive subspecies identification of 175 nontuberculous mycobacteria species based on 7547 genomic profiles.</title>
        <authorList>
            <person name="Matsumoto Y."/>
            <person name="Kinjo T."/>
            <person name="Motooka D."/>
            <person name="Nabeya D."/>
            <person name="Jung N."/>
            <person name="Uechi K."/>
            <person name="Horii T."/>
            <person name="Iida T."/>
            <person name="Fujita J."/>
            <person name="Nakamura S."/>
        </authorList>
    </citation>
    <scope>NUCLEOTIDE SEQUENCE [LARGE SCALE GENOMIC DNA]</scope>
    <source>
        <strain evidence="6 7">JCM 6376</strain>
    </source>
</reference>
<dbReference type="InterPro" id="IPR007318">
    <property type="entry name" value="Phopholipid_MeTrfase"/>
</dbReference>
<dbReference type="Proteomes" id="UP000467327">
    <property type="component" value="Chromosome"/>
</dbReference>
<feature type="transmembrane region" description="Helical" evidence="5">
    <location>
        <begin position="7"/>
        <end position="26"/>
    </location>
</feature>
<evidence type="ECO:0000256" key="5">
    <source>
        <dbReference type="SAM" id="Phobius"/>
    </source>
</evidence>
<keyword evidence="3 5" id="KW-1133">Transmembrane helix</keyword>
<evidence type="ECO:0000256" key="1">
    <source>
        <dbReference type="ARBA" id="ARBA00004127"/>
    </source>
</evidence>
<accession>A0AAD1MDA2</accession>
<organism evidence="6 7">
    <name type="scientific">Mycolicibacterium aichiense</name>
    <dbReference type="NCBI Taxonomy" id="1799"/>
    <lineage>
        <taxon>Bacteria</taxon>
        <taxon>Bacillati</taxon>
        <taxon>Actinomycetota</taxon>
        <taxon>Actinomycetes</taxon>
        <taxon>Mycobacteriales</taxon>
        <taxon>Mycobacteriaceae</taxon>
        <taxon>Mycolicibacterium</taxon>
    </lineage>
</organism>
<dbReference type="InterPro" id="IPR052527">
    <property type="entry name" value="Metal_cation-efflux_comp"/>
</dbReference>
<dbReference type="GO" id="GO:0012505">
    <property type="term" value="C:endomembrane system"/>
    <property type="evidence" value="ECO:0007669"/>
    <property type="project" value="UniProtKB-SubCell"/>
</dbReference>
<keyword evidence="2 5" id="KW-0812">Transmembrane</keyword>
<keyword evidence="7" id="KW-1185">Reference proteome</keyword>
<evidence type="ECO:0000313" key="7">
    <source>
        <dbReference type="Proteomes" id="UP000467327"/>
    </source>
</evidence>
<feature type="transmembrane region" description="Helical" evidence="5">
    <location>
        <begin position="78"/>
        <end position="96"/>
    </location>
</feature>
<feature type="transmembrane region" description="Helical" evidence="5">
    <location>
        <begin position="108"/>
        <end position="129"/>
    </location>
</feature>
<dbReference type="PROSITE" id="PS50244">
    <property type="entry name" value="S5A_REDUCTASE"/>
    <property type="match status" value="1"/>
</dbReference>
<evidence type="ECO:0000256" key="3">
    <source>
        <dbReference type="ARBA" id="ARBA00022989"/>
    </source>
</evidence>
<name>A0AAD1MDA2_9MYCO</name>
<dbReference type="Gene3D" id="1.20.120.1630">
    <property type="match status" value="1"/>
</dbReference>